<dbReference type="STRING" id="428990.SAMN06295987_1076"/>
<gene>
    <name evidence="1" type="ORF">SAMN06295987_1076</name>
</gene>
<protein>
    <submittedName>
        <fullName evidence="1">Uncharacterized protein</fullName>
    </submittedName>
</protein>
<dbReference type="AlphaFoldDB" id="A0A1U6IHY5"/>
<name>A0A1U6IHY5_9SPHN</name>
<sequence length="64" mass="7009">MRMQRLLIDRSTLDLIVSDGNDFLNVLNAAGLLQAANLMTAVLQQLETDQSRLSDEEPPAAPIT</sequence>
<proteinExistence type="predicted"/>
<evidence type="ECO:0000313" key="2">
    <source>
        <dbReference type="Proteomes" id="UP000190989"/>
    </source>
</evidence>
<organism evidence="1 2">
    <name type="scientific">Novosphingobium mathurense</name>
    <dbReference type="NCBI Taxonomy" id="428990"/>
    <lineage>
        <taxon>Bacteria</taxon>
        <taxon>Pseudomonadati</taxon>
        <taxon>Pseudomonadota</taxon>
        <taxon>Alphaproteobacteria</taxon>
        <taxon>Sphingomonadales</taxon>
        <taxon>Sphingomonadaceae</taxon>
        <taxon>Novosphingobium</taxon>
    </lineage>
</organism>
<dbReference type="EMBL" id="FVZE01000007">
    <property type="protein sequence ID" value="SLK07610.1"/>
    <property type="molecule type" value="Genomic_DNA"/>
</dbReference>
<accession>A0A1U6IHY5</accession>
<evidence type="ECO:0000313" key="1">
    <source>
        <dbReference type="EMBL" id="SLK07610.1"/>
    </source>
</evidence>
<reference evidence="2" key="1">
    <citation type="submission" date="2017-02" db="EMBL/GenBank/DDBJ databases">
        <authorList>
            <person name="Varghese N."/>
            <person name="Submissions S."/>
        </authorList>
    </citation>
    <scope>NUCLEOTIDE SEQUENCE [LARGE SCALE GENOMIC DNA]</scope>
    <source>
        <strain evidence="2">SM117</strain>
    </source>
</reference>
<dbReference type="Proteomes" id="UP000190989">
    <property type="component" value="Unassembled WGS sequence"/>
</dbReference>
<keyword evidence="2" id="KW-1185">Reference proteome</keyword>